<dbReference type="PANTHER" id="PTHR11439:SF463">
    <property type="entry name" value="REVERSE TRANSCRIPTASE TY1_COPIA-TYPE DOMAIN-CONTAINING PROTEIN"/>
    <property type="match status" value="1"/>
</dbReference>
<dbReference type="RefSeq" id="XP_027189270.1">
    <property type="nucleotide sequence ID" value="XM_027333469.1"/>
</dbReference>
<dbReference type="OrthoDB" id="1392315at2759"/>
<dbReference type="InterPro" id="IPR043502">
    <property type="entry name" value="DNA/RNA_pol_sf"/>
</dbReference>
<protein>
    <submittedName>
        <fullName evidence="3">Uncharacterized protein LOC113786188</fullName>
    </submittedName>
</protein>
<accession>A0A3Q7YEK9</accession>
<reference evidence="2" key="1">
    <citation type="journal article" date="2013" name="Nat. Biotechnol.">
        <title>Draft genome sequence of chickpea (Cicer arietinum) provides a resource for trait improvement.</title>
        <authorList>
            <person name="Varshney R.K."/>
            <person name="Song C."/>
            <person name="Saxena R.K."/>
            <person name="Azam S."/>
            <person name="Yu S."/>
            <person name="Sharpe A.G."/>
            <person name="Cannon S."/>
            <person name="Baek J."/>
            <person name="Rosen B.D."/>
            <person name="Tar'an B."/>
            <person name="Millan T."/>
            <person name="Zhang X."/>
            <person name="Ramsay L.D."/>
            <person name="Iwata A."/>
            <person name="Wang Y."/>
            <person name="Nelson W."/>
            <person name="Farmer A.D."/>
            <person name="Gaur P.M."/>
            <person name="Soderlund C."/>
            <person name="Penmetsa R.V."/>
            <person name="Xu C."/>
            <person name="Bharti A.K."/>
            <person name="He W."/>
            <person name="Winter P."/>
            <person name="Zhao S."/>
            <person name="Hane J.K."/>
            <person name="Carrasquilla-Garcia N."/>
            <person name="Condie J.A."/>
            <person name="Upadhyaya H.D."/>
            <person name="Luo M.C."/>
            <person name="Thudi M."/>
            <person name="Gowda C.L."/>
            <person name="Singh N.P."/>
            <person name="Lichtenzveig J."/>
            <person name="Gali K.K."/>
            <person name="Rubio J."/>
            <person name="Nadarajan N."/>
            <person name="Dolezel J."/>
            <person name="Bansal K.C."/>
            <person name="Xu X."/>
            <person name="Edwards D."/>
            <person name="Zhang G."/>
            <person name="Kahl G."/>
            <person name="Gil J."/>
            <person name="Singh K.B."/>
            <person name="Datta S.K."/>
            <person name="Jackson S.A."/>
            <person name="Wang J."/>
            <person name="Cook D.R."/>
        </authorList>
    </citation>
    <scope>NUCLEOTIDE SEQUENCE [LARGE SCALE GENOMIC DNA]</scope>
    <source>
        <strain evidence="2">cv. CDC Frontier</strain>
    </source>
</reference>
<name>A0A3Q7YEK9_CICAR</name>
<evidence type="ECO:0000259" key="1">
    <source>
        <dbReference type="Pfam" id="PF07727"/>
    </source>
</evidence>
<evidence type="ECO:0000313" key="3">
    <source>
        <dbReference type="RefSeq" id="XP_027189270.1"/>
    </source>
</evidence>
<dbReference type="Pfam" id="PF07727">
    <property type="entry name" value="RVT_2"/>
    <property type="match status" value="1"/>
</dbReference>
<dbReference type="CDD" id="cd09272">
    <property type="entry name" value="RNase_HI_RT_Ty1"/>
    <property type="match status" value="1"/>
</dbReference>
<dbReference type="PANTHER" id="PTHR11439">
    <property type="entry name" value="GAG-POL-RELATED RETROTRANSPOSON"/>
    <property type="match status" value="1"/>
</dbReference>
<gene>
    <name evidence="3" type="primary">LOC113786188</name>
</gene>
<evidence type="ECO:0000313" key="2">
    <source>
        <dbReference type="Proteomes" id="UP000087171"/>
    </source>
</evidence>
<organism evidence="2 3">
    <name type="scientific">Cicer arietinum</name>
    <name type="common">Chickpea</name>
    <name type="synonym">Garbanzo</name>
    <dbReference type="NCBI Taxonomy" id="3827"/>
    <lineage>
        <taxon>Eukaryota</taxon>
        <taxon>Viridiplantae</taxon>
        <taxon>Streptophyta</taxon>
        <taxon>Embryophyta</taxon>
        <taxon>Tracheophyta</taxon>
        <taxon>Spermatophyta</taxon>
        <taxon>Magnoliopsida</taxon>
        <taxon>eudicotyledons</taxon>
        <taxon>Gunneridae</taxon>
        <taxon>Pentapetalae</taxon>
        <taxon>rosids</taxon>
        <taxon>fabids</taxon>
        <taxon>Fabales</taxon>
        <taxon>Fabaceae</taxon>
        <taxon>Papilionoideae</taxon>
        <taxon>50 kb inversion clade</taxon>
        <taxon>NPAAA clade</taxon>
        <taxon>Hologalegina</taxon>
        <taxon>IRL clade</taxon>
        <taxon>Cicereae</taxon>
        <taxon>Cicer</taxon>
    </lineage>
</organism>
<reference evidence="3" key="2">
    <citation type="submission" date="2025-08" db="UniProtKB">
        <authorList>
            <consortium name="RefSeq"/>
        </authorList>
    </citation>
    <scope>IDENTIFICATION</scope>
    <source>
        <tissue evidence="3">Etiolated seedlings</tissue>
    </source>
</reference>
<sequence length="395" mass="45257">MQIPPGLESHDTSNMVCKLHKSLYGLKQSPRAWFDRLTRVVREDGFAQCQTDHTMFVKHSPEGRIALFIVYVDDIVITGDDHDQISHLKSILTEEFEVKDLGQLKYFLGMEIARTRDGICVSQRKYTLDLLKETGMLGCKVANTPVEPMKQSEEESVPSDKDRYQSLVGKLIYLTHTRPDIGFAVSLASRYMTNPTETHMKALNRILQYLKGTPGRGLYFQKSHNQGIEVYTDSDWAGSLSDRKSTTGYCTFVWGNLVTWRSKKQSVVARSSAEAEFRAMAQGICEGIWLKRMLDEIKIPTNYTMRILCDNKAAISIAKNPVHHDRTKHVEIDKHFIKEKIDHEIISVNHISSNRQATDILTKGTFKAHIRNYQVQSGYDRYLPPRLRGSVEDWR</sequence>
<dbReference type="PaxDb" id="3827-XP_004488299.1"/>
<dbReference type="InterPro" id="IPR013103">
    <property type="entry name" value="RVT_2"/>
</dbReference>
<dbReference type="Proteomes" id="UP000087171">
    <property type="component" value="Chromosome Ca1"/>
</dbReference>
<dbReference type="SUPFAM" id="SSF56672">
    <property type="entry name" value="DNA/RNA polymerases"/>
    <property type="match status" value="1"/>
</dbReference>
<feature type="domain" description="Reverse transcriptase Ty1/copia-type" evidence="1">
    <location>
        <begin position="2"/>
        <end position="147"/>
    </location>
</feature>
<dbReference type="STRING" id="3827.A0A3Q7YEK9"/>
<keyword evidence="2" id="KW-1185">Reference proteome</keyword>
<proteinExistence type="predicted"/>
<dbReference type="AlphaFoldDB" id="A0A3Q7YEK9"/>